<evidence type="ECO:0000313" key="3">
    <source>
        <dbReference type="Proteomes" id="UP001605036"/>
    </source>
</evidence>
<name>A0ABD1XY92_9MARC</name>
<feature type="signal peptide" evidence="1">
    <location>
        <begin position="1"/>
        <end position="23"/>
    </location>
</feature>
<dbReference type="AlphaFoldDB" id="A0ABD1XY92"/>
<accession>A0ABD1XY92</accession>
<dbReference type="Proteomes" id="UP001605036">
    <property type="component" value="Unassembled WGS sequence"/>
</dbReference>
<evidence type="ECO:0000256" key="1">
    <source>
        <dbReference type="SAM" id="SignalP"/>
    </source>
</evidence>
<sequence>MARNGFLLPCLPALFALIGGDTALSLCHPGSSVCTSSQECFLKGGFYVDTRFKRTGISTEVLGLEEVFLLRLGCLPSCYQV</sequence>
<evidence type="ECO:0000313" key="2">
    <source>
        <dbReference type="EMBL" id="KAL2613857.1"/>
    </source>
</evidence>
<feature type="chain" id="PRO_5044882623" evidence="1">
    <location>
        <begin position="24"/>
        <end position="81"/>
    </location>
</feature>
<reference evidence="2 3" key="1">
    <citation type="submission" date="2024-09" db="EMBL/GenBank/DDBJ databases">
        <title>Chromosome-scale assembly of Riccia fluitans.</title>
        <authorList>
            <person name="Paukszto L."/>
            <person name="Sawicki J."/>
            <person name="Karawczyk K."/>
            <person name="Piernik-Szablinska J."/>
            <person name="Szczecinska M."/>
            <person name="Mazdziarz M."/>
        </authorList>
    </citation>
    <scope>NUCLEOTIDE SEQUENCE [LARGE SCALE GENOMIC DNA]</scope>
    <source>
        <strain evidence="2">Rf_01</strain>
        <tissue evidence="2">Aerial parts of the thallus</tissue>
    </source>
</reference>
<protein>
    <submittedName>
        <fullName evidence="2">Uncharacterized protein</fullName>
    </submittedName>
</protein>
<organism evidence="2 3">
    <name type="scientific">Riccia fluitans</name>
    <dbReference type="NCBI Taxonomy" id="41844"/>
    <lineage>
        <taxon>Eukaryota</taxon>
        <taxon>Viridiplantae</taxon>
        <taxon>Streptophyta</taxon>
        <taxon>Embryophyta</taxon>
        <taxon>Marchantiophyta</taxon>
        <taxon>Marchantiopsida</taxon>
        <taxon>Marchantiidae</taxon>
        <taxon>Marchantiales</taxon>
        <taxon>Ricciaceae</taxon>
        <taxon>Riccia</taxon>
    </lineage>
</organism>
<keyword evidence="3" id="KW-1185">Reference proteome</keyword>
<keyword evidence="1" id="KW-0732">Signal</keyword>
<comment type="caution">
    <text evidence="2">The sequence shown here is derived from an EMBL/GenBank/DDBJ whole genome shotgun (WGS) entry which is preliminary data.</text>
</comment>
<gene>
    <name evidence="2" type="ORF">R1flu_025549</name>
</gene>
<dbReference type="EMBL" id="JBHFFA010000007">
    <property type="protein sequence ID" value="KAL2613857.1"/>
    <property type="molecule type" value="Genomic_DNA"/>
</dbReference>
<proteinExistence type="predicted"/>